<feature type="signal peptide" evidence="2">
    <location>
        <begin position="1"/>
        <end position="20"/>
    </location>
</feature>
<feature type="compositionally biased region" description="Low complexity" evidence="1">
    <location>
        <begin position="34"/>
        <end position="56"/>
    </location>
</feature>
<organism evidence="3 4">
    <name type="scientific">Butyrivibrio hungatei</name>
    <dbReference type="NCBI Taxonomy" id="185008"/>
    <lineage>
        <taxon>Bacteria</taxon>
        <taxon>Bacillati</taxon>
        <taxon>Bacillota</taxon>
        <taxon>Clostridia</taxon>
        <taxon>Lachnospirales</taxon>
        <taxon>Lachnospiraceae</taxon>
        <taxon>Butyrivibrio</taxon>
    </lineage>
</organism>
<dbReference type="GO" id="GO:0016852">
    <property type="term" value="F:sirohydrochlorin cobaltochelatase activity"/>
    <property type="evidence" value="ECO:0007669"/>
    <property type="project" value="InterPro"/>
</dbReference>
<evidence type="ECO:0000256" key="1">
    <source>
        <dbReference type="SAM" id="MobiDB-lite"/>
    </source>
</evidence>
<dbReference type="PROSITE" id="PS51257">
    <property type="entry name" value="PROKAR_LIPOPROTEIN"/>
    <property type="match status" value="1"/>
</dbReference>
<name>A0A1G5AKY8_9FIRM</name>
<evidence type="ECO:0000256" key="2">
    <source>
        <dbReference type="SAM" id="SignalP"/>
    </source>
</evidence>
<keyword evidence="4" id="KW-1185">Reference proteome</keyword>
<dbReference type="SUPFAM" id="SSF53800">
    <property type="entry name" value="Chelatase"/>
    <property type="match status" value="1"/>
</dbReference>
<gene>
    <name evidence="3" type="ORF">SAMN02910451_00333</name>
</gene>
<dbReference type="Pfam" id="PF06180">
    <property type="entry name" value="CbiK"/>
    <property type="match status" value="1"/>
</dbReference>
<feature type="region of interest" description="Disordered" evidence="1">
    <location>
        <begin position="33"/>
        <end position="59"/>
    </location>
</feature>
<dbReference type="CDD" id="cd03413">
    <property type="entry name" value="CbiK_C"/>
    <property type="match status" value="1"/>
</dbReference>
<dbReference type="Proteomes" id="UP000183047">
    <property type="component" value="Unassembled WGS sequence"/>
</dbReference>
<sequence>MKKKTLALLLATALCVSMFAGCGKAQTEAPADGASAEVSSEETNAASSEASDAESANGELADGTYTASFNTDSSMFHVNEANDGKGTLTVKDGKMTIHVSLASNGILNLFCGTAEDAQKEGAELLQPTNDTVTYEDGTTEEVNGFDIPVPAIDEEFDVALIGKKEKWYDHKVSVSDVKPEASDEDQAAADNVAKLIDAIYVQERTDKTDEQCAEAKKAWDALTDSQKELVEGEEADPDYFGRDTGDASKDDALNADKIGDKEILVVSFGTSFNESRVEDISGVEKALAAAYPDYAVRRAFTAQIIINHVLARDNEAIDNVDQALERAVNNGVKELIVQPTHLMHGAEYDELMDALKKYESKFTKVAVAEPLLGEVGKDASVINKDKETVAKAVVAEAVKTAKFDSIEAADKDGTAFVLMGHGTSHTANVTYSQMQTQMDKLGYKNVFIGTVEGEPEETELSKVIEKVKAAGYKKVVLRPLMVVAGDHANNDMAGDDADSWKSGFEASGAFEKIDCQISGLGRIADVQKLYVEHTGAVIK</sequence>
<dbReference type="AlphaFoldDB" id="A0A1G5AKY8"/>
<dbReference type="GO" id="GO:0019251">
    <property type="term" value="P:anaerobic cobalamin biosynthetic process"/>
    <property type="evidence" value="ECO:0007669"/>
    <property type="project" value="InterPro"/>
</dbReference>
<reference evidence="4" key="1">
    <citation type="submission" date="2016-10" db="EMBL/GenBank/DDBJ databases">
        <authorList>
            <person name="Varghese N."/>
            <person name="Submissions S."/>
        </authorList>
    </citation>
    <scope>NUCLEOTIDE SEQUENCE [LARGE SCALE GENOMIC DNA]</scope>
    <source>
        <strain evidence="4">XBD2006</strain>
    </source>
</reference>
<protein>
    <submittedName>
        <fullName evidence="3">Cobalamin biosynthesis protein CbiK, Co2+ chelatase</fullName>
    </submittedName>
</protein>
<dbReference type="Gene3D" id="3.40.50.1400">
    <property type="match status" value="2"/>
</dbReference>
<evidence type="ECO:0000313" key="3">
    <source>
        <dbReference type="EMBL" id="SCX78552.1"/>
    </source>
</evidence>
<dbReference type="InterPro" id="IPR010388">
    <property type="entry name" value="Anaerobic_Co-chelatase"/>
</dbReference>
<proteinExistence type="predicted"/>
<evidence type="ECO:0000313" key="4">
    <source>
        <dbReference type="Proteomes" id="UP000183047"/>
    </source>
</evidence>
<keyword evidence="2" id="KW-0732">Signal</keyword>
<dbReference type="EMBL" id="FMUR01000003">
    <property type="protein sequence ID" value="SCX78552.1"/>
    <property type="molecule type" value="Genomic_DNA"/>
</dbReference>
<accession>A0A1G5AKY8</accession>
<feature type="chain" id="PRO_5038740935" evidence="2">
    <location>
        <begin position="21"/>
        <end position="539"/>
    </location>
</feature>